<dbReference type="PANTHER" id="PTHR30472">
    <property type="entry name" value="FERRIC ENTEROBACTIN TRANSPORT SYSTEM PERMEASE PROTEIN"/>
    <property type="match status" value="1"/>
</dbReference>
<comment type="similarity">
    <text evidence="2">Belongs to the binding-protein-dependent transport system permease family. FecCD subfamily.</text>
</comment>
<evidence type="ECO:0000256" key="6">
    <source>
        <dbReference type="ARBA" id="ARBA00022989"/>
    </source>
</evidence>
<dbReference type="PANTHER" id="PTHR30472:SF25">
    <property type="entry name" value="ABC TRANSPORTER PERMEASE PROTEIN MJ0876-RELATED"/>
    <property type="match status" value="1"/>
</dbReference>
<sequence>MLPPPTPTAAPTGSPTPSPAPQDPARRAAARRALAGRVGLLGGLGLALLVAVVLGAGHGQLDVPPAEVVGSVLHRLGLDWGPLPSHPQGENTLWQVRFPRVALAALAGAALATAGALMQGVFGNPLADPGVVGVSSGAAVAAASVIVLDLTFAGTWTIAACAFLGGLVTTVLVYLLSRDGGRTEVVTLVLTGIALNAVTSAGLAFLMFLGDTQAREEIVFWQLGSLNGSRWDEVGVVAPLALGGILVALLLAPRLDLLALGDRAARHVGVDVERLRMGTIVVVAVLTAAAVSFCGIIAFVGLVVPHLVRLVAGPGHRLLVPASALGGAVLLVVADLWARTAIAYADLPIGMLTSLVGGPFFFWLLRRARRTAGGWA</sequence>
<dbReference type="CDD" id="cd06550">
    <property type="entry name" value="TM_ABC_iron-siderophores_like"/>
    <property type="match status" value="1"/>
</dbReference>
<keyword evidence="9" id="KW-1185">Reference proteome</keyword>
<evidence type="ECO:0000256" key="1">
    <source>
        <dbReference type="ARBA" id="ARBA00004651"/>
    </source>
</evidence>
<dbReference type="FunFam" id="1.10.3470.10:FF:000001">
    <property type="entry name" value="Vitamin B12 ABC transporter permease BtuC"/>
    <property type="match status" value="1"/>
</dbReference>
<proteinExistence type="inferred from homology"/>
<accession>A0A6I3J8N8</accession>
<gene>
    <name evidence="8" type="ORF">GGQ22_07810</name>
</gene>
<evidence type="ECO:0000256" key="4">
    <source>
        <dbReference type="ARBA" id="ARBA00022475"/>
    </source>
</evidence>
<name>A0A6I3J8N8_9ACTN</name>
<organism evidence="8 9">
    <name type="scientific">Nocardioides marmotae</name>
    <dbReference type="NCBI Taxonomy" id="2663857"/>
    <lineage>
        <taxon>Bacteria</taxon>
        <taxon>Bacillati</taxon>
        <taxon>Actinomycetota</taxon>
        <taxon>Actinomycetes</taxon>
        <taxon>Propionibacteriales</taxon>
        <taxon>Nocardioidaceae</taxon>
        <taxon>Nocardioides</taxon>
    </lineage>
</organism>
<protein>
    <submittedName>
        <fullName evidence="8">Iron chelate uptake ABC transporter family permease subunit</fullName>
    </submittedName>
</protein>
<comment type="caution">
    <text evidence="8">The sequence shown here is derived from an EMBL/GenBank/DDBJ whole genome shotgun (WGS) entry which is preliminary data.</text>
</comment>
<keyword evidence="6" id="KW-1133">Transmembrane helix</keyword>
<dbReference type="AlphaFoldDB" id="A0A6I3J8N8"/>
<dbReference type="GO" id="GO:0022857">
    <property type="term" value="F:transmembrane transporter activity"/>
    <property type="evidence" value="ECO:0007669"/>
    <property type="project" value="InterPro"/>
</dbReference>
<dbReference type="SUPFAM" id="SSF81345">
    <property type="entry name" value="ABC transporter involved in vitamin B12 uptake, BtuC"/>
    <property type="match status" value="1"/>
</dbReference>
<dbReference type="InterPro" id="IPR037294">
    <property type="entry name" value="ABC_BtuC-like"/>
</dbReference>
<dbReference type="InterPro" id="IPR000522">
    <property type="entry name" value="ABC_transptr_permease_BtuC"/>
</dbReference>
<evidence type="ECO:0000313" key="8">
    <source>
        <dbReference type="EMBL" id="MTB94989.1"/>
    </source>
</evidence>
<evidence type="ECO:0000256" key="7">
    <source>
        <dbReference type="ARBA" id="ARBA00023136"/>
    </source>
</evidence>
<dbReference type="Proteomes" id="UP000433406">
    <property type="component" value="Unassembled WGS sequence"/>
</dbReference>
<keyword evidence="4" id="KW-1003">Cell membrane</keyword>
<dbReference type="GO" id="GO:0005886">
    <property type="term" value="C:plasma membrane"/>
    <property type="evidence" value="ECO:0007669"/>
    <property type="project" value="UniProtKB-SubCell"/>
</dbReference>
<comment type="subcellular location">
    <subcellularLocation>
        <location evidence="1">Cell membrane</location>
        <topology evidence="1">Multi-pass membrane protein</topology>
    </subcellularLocation>
</comment>
<reference evidence="8 9" key="1">
    <citation type="submission" date="2019-10" db="EMBL/GenBank/DDBJ databases">
        <title>Nocardioides novel species isolated from the excrement of Marmot.</title>
        <authorList>
            <person name="Zhang G."/>
        </authorList>
    </citation>
    <scope>NUCLEOTIDE SEQUENCE [LARGE SCALE GENOMIC DNA]</scope>
    <source>
        <strain evidence="9">zg-579</strain>
    </source>
</reference>
<keyword evidence="7" id="KW-0472">Membrane</keyword>
<keyword evidence="5" id="KW-0812">Transmembrane</keyword>
<evidence type="ECO:0000313" key="9">
    <source>
        <dbReference type="Proteomes" id="UP000433406"/>
    </source>
</evidence>
<dbReference type="Gene3D" id="1.10.3470.10">
    <property type="entry name" value="ABC transporter involved in vitamin B12 uptake, BtuC"/>
    <property type="match status" value="1"/>
</dbReference>
<dbReference type="GO" id="GO:0033214">
    <property type="term" value="P:siderophore-iron import into cell"/>
    <property type="evidence" value="ECO:0007669"/>
    <property type="project" value="TreeGrafter"/>
</dbReference>
<keyword evidence="3" id="KW-0813">Transport</keyword>
<dbReference type="EMBL" id="WLCI01000008">
    <property type="protein sequence ID" value="MTB94989.1"/>
    <property type="molecule type" value="Genomic_DNA"/>
</dbReference>
<evidence type="ECO:0000256" key="5">
    <source>
        <dbReference type="ARBA" id="ARBA00022692"/>
    </source>
</evidence>
<evidence type="ECO:0000256" key="2">
    <source>
        <dbReference type="ARBA" id="ARBA00007935"/>
    </source>
</evidence>
<evidence type="ECO:0000256" key="3">
    <source>
        <dbReference type="ARBA" id="ARBA00022448"/>
    </source>
</evidence>
<dbReference type="Pfam" id="PF01032">
    <property type="entry name" value="FecCD"/>
    <property type="match status" value="1"/>
</dbReference>